<dbReference type="PANTHER" id="PTHR30288:SF0">
    <property type="entry name" value="FLAGELLAR HOOK-ASSOCIATED PROTEIN 2"/>
    <property type="match status" value="1"/>
</dbReference>
<keyword evidence="8" id="KW-0966">Cell projection</keyword>
<evidence type="ECO:0000256" key="5">
    <source>
        <dbReference type="RuleBase" id="RU362066"/>
    </source>
</evidence>
<dbReference type="Proteomes" id="UP000000719">
    <property type="component" value="Chromosome"/>
</dbReference>
<gene>
    <name evidence="8" type="ordered locus">Hore_17060</name>
</gene>
<dbReference type="STRING" id="373903.Hore_17060"/>
<dbReference type="RefSeq" id="WP_015923425.1">
    <property type="nucleotide sequence ID" value="NC_011899.1"/>
</dbReference>
<dbReference type="PANTHER" id="PTHR30288">
    <property type="entry name" value="FLAGELLAR CAP/ASSEMBLY PROTEIN FLID"/>
    <property type="match status" value="1"/>
</dbReference>
<evidence type="ECO:0000256" key="1">
    <source>
        <dbReference type="ARBA" id="ARBA00009764"/>
    </source>
</evidence>
<comment type="similarity">
    <text evidence="1 5">Belongs to the FliD family.</text>
</comment>
<dbReference type="EMBL" id="CP001098">
    <property type="protein sequence ID" value="ACL70455.1"/>
    <property type="molecule type" value="Genomic_DNA"/>
</dbReference>
<keyword evidence="8" id="KW-0969">Cilium</keyword>
<dbReference type="HOGENOM" id="CLU_015182_4_0_9"/>
<organism evidence="8 9">
    <name type="scientific">Halothermothrix orenii (strain H 168 / OCM 544 / DSM 9562)</name>
    <dbReference type="NCBI Taxonomy" id="373903"/>
    <lineage>
        <taxon>Bacteria</taxon>
        <taxon>Bacillati</taxon>
        <taxon>Bacillota</taxon>
        <taxon>Clostridia</taxon>
        <taxon>Halanaerobiales</taxon>
        <taxon>Halothermotrichaceae</taxon>
        <taxon>Halothermothrix</taxon>
    </lineage>
</organism>
<keyword evidence="3" id="KW-0175">Coiled coil</keyword>
<name>B8CYT6_HALOH</name>
<evidence type="ECO:0000313" key="8">
    <source>
        <dbReference type="EMBL" id="ACL70455.1"/>
    </source>
</evidence>
<feature type="domain" description="Flagellar hook-associated protein 2 N-terminal" evidence="6">
    <location>
        <begin position="10"/>
        <end position="104"/>
    </location>
</feature>
<comment type="subunit">
    <text evidence="2 5">Homopentamer.</text>
</comment>
<dbReference type="InterPro" id="IPR010809">
    <property type="entry name" value="FliD_C"/>
</dbReference>
<proteinExistence type="inferred from homology"/>
<keyword evidence="9" id="KW-1185">Reference proteome</keyword>
<reference evidence="8 9" key="1">
    <citation type="journal article" date="2009" name="PLoS ONE">
        <title>Genome analysis of the anaerobic thermohalophilic bacterium Halothermothrix orenii.</title>
        <authorList>
            <person name="Mavromatis K."/>
            <person name="Ivanova N."/>
            <person name="Anderson I."/>
            <person name="Lykidis A."/>
            <person name="Hooper S.D."/>
            <person name="Sun H."/>
            <person name="Kunin V."/>
            <person name="Lapidus A."/>
            <person name="Hugenholtz P."/>
            <person name="Patel B."/>
            <person name="Kyrpides N.C."/>
        </authorList>
    </citation>
    <scope>NUCLEOTIDE SEQUENCE [LARGE SCALE GENOMIC DNA]</scope>
    <source>
        <strain evidence="9">H 168 / OCM 544 / DSM 9562</strain>
    </source>
</reference>
<keyword evidence="8" id="KW-0282">Flagellum</keyword>
<feature type="domain" description="Flagellar hook-associated protein 2 C-terminal" evidence="7">
    <location>
        <begin position="206"/>
        <end position="427"/>
    </location>
</feature>
<dbReference type="AlphaFoldDB" id="B8CYT6"/>
<accession>B8CYT6</accession>
<dbReference type="GO" id="GO:0007155">
    <property type="term" value="P:cell adhesion"/>
    <property type="evidence" value="ECO:0007669"/>
    <property type="project" value="InterPro"/>
</dbReference>
<dbReference type="GO" id="GO:0009424">
    <property type="term" value="C:bacterial-type flagellum hook"/>
    <property type="evidence" value="ECO:0007669"/>
    <property type="project" value="UniProtKB-UniRule"/>
</dbReference>
<evidence type="ECO:0000256" key="4">
    <source>
        <dbReference type="ARBA" id="ARBA00023143"/>
    </source>
</evidence>
<dbReference type="GO" id="GO:0005576">
    <property type="term" value="C:extracellular region"/>
    <property type="evidence" value="ECO:0007669"/>
    <property type="project" value="UniProtKB-SubCell"/>
</dbReference>
<comment type="function">
    <text evidence="5">Required for morphogenesis and for the elongation of the flagellar filament by facilitating polymerization of the flagellin monomers at the tip of growing filament. Forms a capping structure, which prevents flagellin subunits (transported through the central channel of the flagellum) from leaking out without polymerization at the distal end.</text>
</comment>
<keyword evidence="5" id="KW-0964">Secreted</keyword>
<dbReference type="eggNOG" id="COG1345">
    <property type="taxonomic scope" value="Bacteria"/>
</dbReference>
<dbReference type="Pfam" id="PF02465">
    <property type="entry name" value="FliD_N"/>
    <property type="match status" value="1"/>
</dbReference>
<protein>
    <recommendedName>
        <fullName evidence="5">Flagellar hook-associated protein 2</fullName>
        <shortName evidence="5">HAP2</shortName>
    </recommendedName>
    <alternativeName>
        <fullName evidence="5">Flagellar cap protein</fullName>
    </alternativeName>
</protein>
<evidence type="ECO:0000259" key="6">
    <source>
        <dbReference type="Pfam" id="PF02465"/>
    </source>
</evidence>
<keyword evidence="4 5" id="KW-0975">Bacterial flagellum</keyword>
<dbReference type="InterPro" id="IPR040026">
    <property type="entry name" value="FliD"/>
</dbReference>
<evidence type="ECO:0000313" key="9">
    <source>
        <dbReference type="Proteomes" id="UP000000719"/>
    </source>
</evidence>
<evidence type="ECO:0000256" key="2">
    <source>
        <dbReference type="ARBA" id="ARBA00011255"/>
    </source>
</evidence>
<dbReference type="GO" id="GO:0071973">
    <property type="term" value="P:bacterial-type flagellum-dependent cell motility"/>
    <property type="evidence" value="ECO:0007669"/>
    <property type="project" value="TreeGrafter"/>
</dbReference>
<dbReference type="GO" id="GO:0009421">
    <property type="term" value="C:bacterial-type flagellum filament cap"/>
    <property type="evidence" value="ECO:0007669"/>
    <property type="project" value="InterPro"/>
</dbReference>
<dbReference type="KEGG" id="hor:Hore_17060"/>
<evidence type="ECO:0000256" key="3">
    <source>
        <dbReference type="ARBA" id="ARBA00023054"/>
    </source>
</evidence>
<evidence type="ECO:0000259" key="7">
    <source>
        <dbReference type="Pfam" id="PF07195"/>
    </source>
</evidence>
<dbReference type="OrthoDB" id="9776025at2"/>
<dbReference type="Pfam" id="PF07195">
    <property type="entry name" value="FliD_C"/>
    <property type="match status" value="1"/>
</dbReference>
<dbReference type="InterPro" id="IPR003481">
    <property type="entry name" value="FliD_N"/>
</dbReference>
<comment type="subcellular location">
    <subcellularLocation>
        <location evidence="5">Secreted</location>
    </subcellularLocation>
    <subcellularLocation>
        <location evidence="5">Bacterial flagellum</location>
    </subcellularLocation>
</comment>
<sequence length="448" mass="48347">MSFSIGGLGTGLDTNQIIDQMMQIERRPIYLLQQQQEEIQSDLSAWGSVESKLNSFKSKVDDIESIFGKMAVTVNDTEVVDVTVDSSASLGTYNIEITQLAQSHAVASDAQDDSTSNLNLSGTFSINGTDITVNTDDSLEDIKNLINQTSDTGVTANIIDNTLVLKSNETGTTNSISISDVSDSVAQQLGLISDAAGTIKNELQTAQDAIFSLDGLSITRSSNEINDVIQGVTISLKKGGGASTQFTVNKDIGGMIEEIKALIGSYNSAAGTISSMTEKDGELQGDVTLNQIAFKLRRNLTDPFFADNSAINQLSLIGIESDRYGNISVNETELSDALENSFEDVKALFTATSSTEGYSGLQERMSNYLSSILDSNGFVDGTKEMLQEQIDDINEEIQDLEYSMTLREQKLRQDFIAMENAVASMNNQLSWLQGQFSNMSSGLSSLGI</sequence>